<dbReference type="AlphaFoldDB" id="A0AA38TZ86"/>
<keyword evidence="3" id="KW-1185">Reference proteome</keyword>
<organism evidence="2 3">
    <name type="scientific">Centaurea solstitialis</name>
    <name type="common">yellow star-thistle</name>
    <dbReference type="NCBI Taxonomy" id="347529"/>
    <lineage>
        <taxon>Eukaryota</taxon>
        <taxon>Viridiplantae</taxon>
        <taxon>Streptophyta</taxon>
        <taxon>Embryophyta</taxon>
        <taxon>Tracheophyta</taxon>
        <taxon>Spermatophyta</taxon>
        <taxon>Magnoliopsida</taxon>
        <taxon>eudicotyledons</taxon>
        <taxon>Gunneridae</taxon>
        <taxon>Pentapetalae</taxon>
        <taxon>asterids</taxon>
        <taxon>campanulids</taxon>
        <taxon>Asterales</taxon>
        <taxon>Asteraceae</taxon>
        <taxon>Carduoideae</taxon>
        <taxon>Cardueae</taxon>
        <taxon>Centaureinae</taxon>
        <taxon>Centaurea</taxon>
    </lineage>
</organism>
<protein>
    <submittedName>
        <fullName evidence="2">Uncharacterized protein</fullName>
    </submittedName>
</protein>
<sequence length="386" mass="43590">MEYHMVNVVDMKCGYMKKENKRKKEERETQRNKRDKRGEWDGVGYLSRVVEAKGNGGCWKPKTPQWCVDGPDQANGQPKANGLPITDGVGSHRQSDLVPTWVIVFGSKSRLLLRFHMLWSSDSLRQCKVESQTRSGFRRGEGCNEFRGRGSRFQMMFLRCFRSGVWLVEECGLSPAIGSFSDQGSGSFSVEVGLKGRDFGRRLGEASSVCGCRCSHCWVVGVKVRKNSLLDFMSKFLTGLEYGLGSDLNTLKYCASLGVGCRGGMVSTARGLGIMVEERQSIGLRCGVRTCIQNEIWSRFGSRCQNAFCDEKLMFHNAGQLFRRRKLMTSDISREKVICKAKIRLFLPSLRNLNLIFVSISETMAESVKDMTSKFPKLEKFQEVDF</sequence>
<dbReference type="Proteomes" id="UP001172457">
    <property type="component" value="Chromosome 1"/>
</dbReference>
<dbReference type="EMBL" id="JARYMX010000001">
    <property type="protein sequence ID" value="KAJ9565833.1"/>
    <property type="molecule type" value="Genomic_DNA"/>
</dbReference>
<evidence type="ECO:0000313" key="2">
    <source>
        <dbReference type="EMBL" id="KAJ9565833.1"/>
    </source>
</evidence>
<reference evidence="2" key="1">
    <citation type="submission" date="2023-03" db="EMBL/GenBank/DDBJ databases">
        <title>Chromosome-scale reference genome and RAD-based genetic map of yellow starthistle (Centaurea solstitialis) reveal putative structural variation and QTLs associated with invader traits.</title>
        <authorList>
            <person name="Reatini B."/>
            <person name="Cang F.A."/>
            <person name="Jiang Q."/>
            <person name="Mckibben M.T.W."/>
            <person name="Barker M.S."/>
            <person name="Rieseberg L.H."/>
            <person name="Dlugosch K.M."/>
        </authorList>
    </citation>
    <scope>NUCLEOTIDE SEQUENCE</scope>
    <source>
        <strain evidence="2">CAN-66</strain>
        <tissue evidence="2">Leaf</tissue>
    </source>
</reference>
<gene>
    <name evidence="2" type="ORF">OSB04_001799</name>
</gene>
<proteinExistence type="predicted"/>
<comment type="caution">
    <text evidence="2">The sequence shown here is derived from an EMBL/GenBank/DDBJ whole genome shotgun (WGS) entry which is preliminary data.</text>
</comment>
<evidence type="ECO:0000256" key="1">
    <source>
        <dbReference type="SAM" id="MobiDB-lite"/>
    </source>
</evidence>
<accession>A0AA38TZ86</accession>
<feature type="region of interest" description="Disordered" evidence="1">
    <location>
        <begin position="19"/>
        <end position="38"/>
    </location>
</feature>
<evidence type="ECO:0000313" key="3">
    <source>
        <dbReference type="Proteomes" id="UP001172457"/>
    </source>
</evidence>
<name>A0AA38TZ86_9ASTR</name>